<accession>A0ABX1BJZ8</accession>
<evidence type="ECO:0000259" key="7">
    <source>
        <dbReference type="Pfam" id="PF17189"/>
    </source>
</evidence>
<dbReference type="InterPro" id="IPR039514">
    <property type="entry name" value="6GAL-like"/>
</dbReference>
<evidence type="ECO:0000256" key="1">
    <source>
        <dbReference type="ARBA" id="ARBA00005382"/>
    </source>
</evidence>
<protein>
    <recommendedName>
        <fullName evidence="10">Glucosylceramidase</fullName>
    </recommendedName>
</protein>
<dbReference type="EMBL" id="JAATEP010000045">
    <property type="protein sequence ID" value="NJP96109.1"/>
    <property type="molecule type" value="Genomic_DNA"/>
</dbReference>
<feature type="region of interest" description="Disordered" evidence="4">
    <location>
        <begin position="306"/>
        <end position="325"/>
    </location>
</feature>
<keyword evidence="9" id="KW-1185">Reference proteome</keyword>
<dbReference type="RefSeq" id="WP_168017738.1">
    <property type="nucleotide sequence ID" value="NZ_JAATEP010000045.1"/>
</dbReference>
<dbReference type="PANTHER" id="PTHR11069:SF23">
    <property type="entry name" value="LYSOSOMAL ACID GLUCOSYLCERAMIDASE"/>
    <property type="match status" value="1"/>
</dbReference>
<dbReference type="Proteomes" id="UP000696294">
    <property type="component" value="Unassembled WGS sequence"/>
</dbReference>
<feature type="signal peptide" evidence="5">
    <location>
        <begin position="1"/>
        <end position="24"/>
    </location>
</feature>
<evidence type="ECO:0000256" key="5">
    <source>
        <dbReference type="SAM" id="SignalP"/>
    </source>
</evidence>
<evidence type="ECO:0000259" key="6">
    <source>
        <dbReference type="Pfam" id="PF14587"/>
    </source>
</evidence>
<evidence type="ECO:0000256" key="3">
    <source>
        <dbReference type="ARBA" id="ARBA00022801"/>
    </source>
</evidence>
<reference evidence="8 9" key="1">
    <citation type="submission" date="2020-03" db="EMBL/GenBank/DDBJ databases">
        <title>WGS of actinomycetes isolated from Thailand.</title>
        <authorList>
            <person name="Thawai C."/>
        </authorList>
    </citation>
    <scope>NUCLEOTIDE SEQUENCE [LARGE SCALE GENOMIC DNA]</scope>
    <source>
        <strain evidence="8 9">FMUSA5-5</strain>
    </source>
</reference>
<dbReference type="Gene3D" id="3.20.20.80">
    <property type="entry name" value="Glycosidases"/>
    <property type="match status" value="1"/>
</dbReference>
<dbReference type="PANTHER" id="PTHR11069">
    <property type="entry name" value="GLUCOSYLCERAMIDASE"/>
    <property type="match status" value="1"/>
</dbReference>
<keyword evidence="2 5" id="KW-0732">Signal</keyword>
<feature type="domain" description="Glycosyl hydrolase family 30 beta sandwich" evidence="7">
    <location>
        <begin position="390"/>
        <end position="472"/>
    </location>
</feature>
<gene>
    <name evidence="8" type="ORF">HCN51_42885</name>
</gene>
<evidence type="ECO:0000313" key="9">
    <source>
        <dbReference type="Proteomes" id="UP000696294"/>
    </source>
</evidence>
<evidence type="ECO:0000256" key="4">
    <source>
        <dbReference type="SAM" id="MobiDB-lite"/>
    </source>
</evidence>
<dbReference type="Gene3D" id="2.60.40.1180">
    <property type="entry name" value="Golgi alpha-mannosidase II"/>
    <property type="match status" value="1"/>
</dbReference>
<evidence type="ECO:0008006" key="10">
    <source>
        <dbReference type="Google" id="ProtNLM"/>
    </source>
</evidence>
<feature type="chain" id="PRO_5047072149" description="Glucosylceramidase" evidence="5">
    <location>
        <begin position="25"/>
        <end position="481"/>
    </location>
</feature>
<proteinExistence type="inferred from homology"/>
<dbReference type="InterPro" id="IPR001139">
    <property type="entry name" value="Glyco_hydro_30"/>
</dbReference>
<dbReference type="InterPro" id="IPR017853">
    <property type="entry name" value="GH"/>
</dbReference>
<dbReference type="InterPro" id="IPR013780">
    <property type="entry name" value="Glyco_hydro_b"/>
</dbReference>
<evidence type="ECO:0000313" key="8">
    <source>
        <dbReference type="EMBL" id="NJP96109.1"/>
    </source>
</evidence>
<dbReference type="Pfam" id="PF14587">
    <property type="entry name" value="Glyco_hydr_30_2"/>
    <property type="match status" value="1"/>
</dbReference>
<dbReference type="SUPFAM" id="SSF51011">
    <property type="entry name" value="Glycosyl hydrolase domain"/>
    <property type="match status" value="1"/>
</dbReference>
<name>A0ABX1BJZ8_9ACTN</name>
<comment type="caution">
    <text evidence="8">The sequence shown here is derived from an EMBL/GenBank/DDBJ whole genome shotgun (WGS) entry which is preliminary data.</text>
</comment>
<sequence>MLRSLTVAAALVPAIALTGPAAGAAPKPQLDIQRSQTHQTIDGFGYSTAFQRATLVHNLSPAKQAEVLDLLLDRRKGAAPSILRLGIGSSATNVYDSMLSIQPADPGGPDAPPKYTWDGWDGGQVWFSKEARRRGVERFYADAWSAPGYMKTNGTDINGGSLCGLQGATCAGGDWRAAYARYLVQYAKFYEREGIRISDLAFLNEPDWTTGYASMRFTPAQAAEFVKVLGPYADQAGLNVVCCESIGWKNSEAYAQAIENDPEAREHLDIMSGHGYASGADFPLPTSKRTWMSEWAPSSVADGWNEAWDSSTDSDTDSGTDSGKVTDGINVAERIHDTLALSGSTAFVYWLGGSRGKTAALIQIDDAADAYRVSSRLYAFAAYSRFIRPGAVRLGVDGAAGGLKVSAYRNTDGTEVVELLNTSTEPVTTTVDLKRPDAYLTDSGHNLERDQSLVSRRGPHTSVTLAPRSLTTLVSDHPQHD</sequence>
<evidence type="ECO:0000256" key="2">
    <source>
        <dbReference type="ARBA" id="ARBA00022729"/>
    </source>
</evidence>
<comment type="similarity">
    <text evidence="1">Belongs to the glycosyl hydrolase 30 family.</text>
</comment>
<dbReference type="InterPro" id="IPR033452">
    <property type="entry name" value="GH30_C"/>
</dbReference>
<feature type="domain" description="Endo-beta-1,6-galactanase-like" evidence="6">
    <location>
        <begin position="30"/>
        <end position="242"/>
    </location>
</feature>
<keyword evidence="3" id="KW-0378">Hydrolase</keyword>
<dbReference type="Pfam" id="PF17189">
    <property type="entry name" value="Glyco_hydro_30C"/>
    <property type="match status" value="1"/>
</dbReference>
<dbReference type="SUPFAM" id="SSF51445">
    <property type="entry name" value="(Trans)glycosidases"/>
    <property type="match status" value="1"/>
</dbReference>
<organism evidence="8 9">
    <name type="scientific">Nonomuraea composti</name>
    <dbReference type="NCBI Taxonomy" id="2720023"/>
    <lineage>
        <taxon>Bacteria</taxon>
        <taxon>Bacillati</taxon>
        <taxon>Actinomycetota</taxon>
        <taxon>Actinomycetes</taxon>
        <taxon>Streptosporangiales</taxon>
        <taxon>Streptosporangiaceae</taxon>
        <taxon>Nonomuraea</taxon>
    </lineage>
</organism>